<feature type="non-terminal residue" evidence="6">
    <location>
        <position position="1"/>
    </location>
</feature>
<dbReference type="Pfam" id="PF05889">
    <property type="entry name" value="SepSecS"/>
    <property type="match status" value="1"/>
</dbReference>
<dbReference type="PANTHER" id="PTHR12944:SF2">
    <property type="entry name" value="O-PHOSPHOSERYL-TRNA(SEC) SELENIUM TRANSFERASE"/>
    <property type="match status" value="1"/>
</dbReference>
<evidence type="ECO:0000256" key="3">
    <source>
        <dbReference type="ARBA" id="ARBA00022898"/>
    </source>
</evidence>
<dbReference type="GO" id="GO:0000049">
    <property type="term" value="F:tRNA binding"/>
    <property type="evidence" value="ECO:0007669"/>
    <property type="project" value="TreeGrafter"/>
</dbReference>
<keyword evidence="3" id="KW-0663">Pyridoxal phosphate</keyword>
<evidence type="ECO:0000256" key="4">
    <source>
        <dbReference type="ARBA" id="ARBA00022917"/>
    </source>
</evidence>
<dbReference type="InterPro" id="IPR015422">
    <property type="entry name" value="PyrdxlP-dep_Trfase_small"/>
</dbReference>
<dbReference type="Proteomes" id="UP000092124">
    <property type="component" value="Unassembled WGS sequence"/>
</dbReference>
<dbReference type="EMBL" id="LZPO01107932">
    <property type="protein sequence ID" value="OBS59948.1"/>
    <property type="molecule type" value="Genomic_DNA"/>
</dbReference>
<gene>
    <name evidence="6" type="ORF">A6R68_08921</name>
</gene>
<dbReference type="GO" id="GO:0001514">
    <property type="term" value="P:selenocysteine incorporation"/>
    <property type="evidence" value="ECO:0007669"/>
    <property type="project" value="TreeGrafter"/>
</dbReference>
<dbReference type="GO" id="GO:0098621">
    <property type="term" value="F:O-phosphoseryl-tRNA(Sec) selenium transferase activity"/>
    <property type="evidence" value="ECO:0007669"/>
    <property type="project" value="InterPro"/>
</dbReference>
<comment type="cofactor">
    <cofactor evidence="1">
        <name>pyridoxal 5'-phosphate</name>
        <dbReference type="ChEBI" id="CHEBI:597326"/>
    </cofactor>
</comment>
<proteinExistence type="predicted"/>
<dbReference type="InterPro" id="IPR008829">
    <property type="entry name" value="SepSecS/SepCysS"/>
</dbReference>
<dbReference type="InterPro" id="IPR019872">
    <property type="entry name" value="Sec-tRNA_Se_transferase"/>
</dbReference>
<accession>A0A1A6G174</accession>
<evidence type="ECO:0000313" key="7">
    <source>
        <dbReference type="Proteomes" id="UP000092124"/>
    </source>
</evidence>
<keyword evidence="2" id="KW-0808">Transferase</keyword>
<dbReference type="Gene3D" id="3.90.1150.10">
    <property type="entry name" value="Aspartate Aminotransferase, domain 1"/>
    <property type="match status" value="1"/>
</dbReference>
<keyword evidence="5" id="KW-0711">Selenium</keyword>
<protein>
    <submittedName>
        <fullName evidence="6">Uncharacterized protein</fullName>
    </submittedName>
</protein>
<comment type="caution">
    <text evidence="6">The sequence shown here is derived from an EMBL/GenBank/DDBJ whole genome shotgun (WGS) entry which is preliminary data.</text>
</comment>
<keyword evidence="4" id="KW-0648">Protein biosynthesis</keyword>
<evidence type="ECO:0000313" key="6">
    <source>
        <dbReference type="EMBL" id="OBS59948.1"/>
    </source>
</evidence>
<dbReference type="GO" id="GO:0001717">
    <property type="term" value="P:conversion of seryl-tRNAsec to selenocys-tRNAsec"/>
    <property type="evidence" value="ECO:0007669"/>
    <property type="project" value="InterPro"/>
</dbReference>
<organism evidence="6 7">
    <name type="scientific">Neotoma lepida</name>
    <name type="common">Desert woodrat</name>
    <dbReference type="NCBI Taxonomy" id="56216"/>
    <lineage>
        <taxon>Eukaryota</taxon>
        <taxon>Metazoa</taxon>
        <taxon>Chordata</taxon>
        <taxon>Craniata</taxon>
        <taxon>Vertebrata</taxon>
        <taxon>Euteleostomi</taxon>
        <taxon>Mammalia</taxon>
        <taxon>Eutheria</taxon>
        <taxon>Euarchontoglires</taxon>
        <taxon>Glires</taxon>
        <taxon>Rodentia</taxon>
        <taxon>Myomorpha</taxon>
        <taxon>Muroidea</taxon>
        <taxon>Cricetidae</taxon>
        <taxon>Neotominae</taxon>
        <taxon>Neotoma</taxon>
    </lineage>
</organism>
<dbReference type="InterPro" id="IPR015424">
    <property type="entry name" value="PyrdxlP-dep_Trfase"/>
</dbReference>
<reference evidence="6 7" key="1">
    <citation type="submission" date="2016-06" db="EMBL/GenBank/DDBJ databases">
        <title>The Draft Genome Sequence and Annotation of the Desert Woodrat Neotoma lepida.</title>
        <authorList>
            <person name="Campbell M."/>
            <person name="Oakeson K.F."/>
            <person name="Yandell M."/>
            <person name="Halpert J.R."/>
            <person name="Dearing D."/>
        </authorList>
    </citation>
    <scope>NUCLEOTIDE SEQUENCE [LARGE SCALE GENOMIC DNA]</scope>
    <source>
        <strain evidence="6">417</strain>
        <tissue evidence="6">Liver</tissue>
    </source>
</reference>
<dbReference type="OrthoDB" id="10263545at2759"/>
<name>A0A1A6G174_NEOLE</name>
<dbReference type="STRING" id="56216.A0A1A6G174"/>
<dbReference type="SUPFAM" id="SSF53383">
    <property type="entry name" value="PLP-dependent transferases"/>
    <property type="match status" value="1"/>
</dbReference>
<dbReference type="PANTHER" id="PTHR12944">
    <property type="entry name" value="SOLUBLE LIVER ANTIGEN/LIVER PANCREAS ANTIGEN"/>
    <property type="match status" value="1"/>
</dbReference>
<evidence type="ECO:0000256" key="1">
    <source>
        <dbReference type="ARBA" id="ARBA00001933"/>
    </source>
</evidence>
<dbReference type="AlphaFoldDB" id="A0A1A6G174"/>
<evidence type="ECO:0000256" key="5">
    <source>
        <dbReference type="ARBA" id="ARBA00023266"/>
    </source>
</evidence>
<keyword evidence="7" id="KW-1185">Reference proteome</keyword>
<sequence>EMFVYLSTQLKKLAEAYDERLLQTPHNPISLAMTLRTLDGHHDKAVTQLGSMLFTRQVSGARAVPRGSVQTVSGHTFQGFMSHTDNYPCAYLNAAAAIGMKTQDTALAGGGWLGPVQGRVSFKLLLDIQDSFTAKLTAYVSCGH</sequence>
<evidence type="ECO:0000256" key="2">
    <source>
        <dbReference type="ARBA" id="ARBA00022679"/>
    </source>
</evidence>